<organism evidence="2 3">
    <name type="scientific">Hymenobacter segetis</name>
    <dbReference type="NCBI Taxonomy" id="2025509"/>
    <lineage>
        <taxon>Bacteria</taxon>
        <taxon>Pseudomonadati</taxon>
        <taxon>Bacteroidota</taxon>
        <taxon>Cytophagia</taxon>
        <taxon>Cytophagales</taxon>
        <taxon>Hymenobacteraceae</taxon>
        <taxon>Hymenobacter</taxon>
    </lineage>
</organism>
<proteinExistence type="predicted"/>
<dbReference type="RefSeq" id="WP_342295711.1">
    <property type="nucleotide sequence ID" value="NZ_JBCEVZ010000003.1"/>
</dbReference>
<name>A0ABU9LQL8_9BACT</name>
<evidence type="ECO:0000313" key="3">
    <source>
        <dbReference type="Proteomes" id="UP001479606"/>
    </source>
</evidence>
<keyword evidence="3" id="KW-1185">Reference proteome</keyword>
<reference evidence="2 3" key="1">
    <citation type="journal article" date="2018" name="Arch. Microbiol.">
        <title>Hymenobacter segetis sp. nov., isolated from soil.</title>
        <authorList>
            <person name="Ten L.N."/>
            <person name="Lim S.J."/>
            <person name="Kim B.O."/>
            <person name="Kang I.K."/>
            <person name="Jung H.Y."/>
        </authorList>
    </citation>
    <scope>NUCLEOTIDE SEQUENCE [LARGE SCALE GENOMIC DNA]</scope>
    <source>
        <strain evidence="2 3">S7-3-11</strain>
    </source>
</reference>
<comment type="caution">
    <text evidence="2">The sequence shown here is derived from an EMBL/GenBank/DDBJ whole genome shotgun (WGS) entry which is preliminary data.</text>
</comment>
<sequence>MMKIELIPVIEIGYNNQGVTEPEKYPYWQYPNIWDTYNEQSYQRAGFKDKLKSYVGGSSIYKLTDISDNNLTKLTIDHTQELRDGKFEREQASAFFGGYVLRIDGHDAYFPQCCGDLSDINYWERLADGQTSYYNGHPGPYIKFEGTNVLLDFSVDEFDEQFQPTPVEQNLLVDRNELKCAVEKAKVELQFFEKRLNQIDKVENLNIDNIGGLLIWGDGHSE</sequence>
<protein>
    <submittedName>
        <fullName evidence="2">Uncharacterized protein</fullName>
    </submittedName>
</protein>
<accession>A0ABU9LQL8</accession>
<keyword evidence="1" id="KW-0175">Coiled coil</keyword>
<dbReference type="EMBL" id="JBCEVZ010000003">
    <property type="protein sequence ID" value="MEL5993030.1"/>
    <property type="molecule type" value="Genomic_DNA"/>
</dbReference>
<feature type="coiled-coil region" evidence="1">
    <location>
        <begin position="175"/>
        <end position="202"/>
    </location>
</feature>
<gene>
    <name evidence="2" type="ORF">AAFH49_02355</name>
</gene>
<evidence type="ECO:0000256" key="1">
    <source>
        <dbReference type="SAM" id="Coils"/>
    </source>
</evidence>
<dbReference type="Proteomes" id="UP001479606">
    <property type="component" value="Unassembled WGS sequence"/>
</dbReference>
<evidence type="ECO:0000313" key="2">
    <source>
        <dbReference type="EMBL" id="MEL5993030.1"/>
    </source>
</evidence>